<dbReference type="HOGENOM" id="CLU_977851_0_0_1"/>
<accession>G8A0M6</accession>
<keyword evidence="4" id="KW-1185">Reference proteome</keyword>
<evidence type="ECO:0000313" key="2">
    <source>
        <dbReference type="EMBL" id="RHN52952.1"/>
    </source>
</evidence>
<protein>
    <submittedName>
        <fullName evidence="1 3">Uncharacterized protein</fullName>
    </submittedName>
</protein>
<sequence length="285" mass="32920">MGNSFPSNGNIKFGSNLIMNFNRREEKSSGHRECWQVKYIIESSFVNLLLNREFDRDGRVQGLRLQFFDRRYRSELIIFFIDKAENDLLNKIDFESIRQVSDTNTMIQTEKHDSRGFVTKTSIFFHGGGRGLIVVEENSTHIDMNPYKVTVKHYYAVPREDYRSRNKIDIGLSMVVDISVSNNVLVLSVVGPVHHPSSTLLRMIKEVARTGIWKGFETTHEHDSDTGSVNNRVAVVNNNQNVFWGDNNASVNTHYHFHEYKIIDGNTNHYREYKIINGNTSNKVL</sequence>
<organism evidence="1 4">
    <name type="scientific">Medicago truncatula</name>
    <name type="common">Barrel medic</name>
    <name type="synonym">Medicago tribuloides</name>
    <dbReference type="NCBI Taxonomy" id="3880"/>
    <lineage>
        <taxon>Eukaryota</taxon>
        <taxon>Viridiplantae</taxon>
        <taxon>Streptophyta</taxon>
        <taxon>Embryophyta</taxon>
        <taxon>Tracheophyta</taxon>
        <taxon>Spermatophyta</taxon>
        <taxon>Magnoliopsida</taxon>
        <taxon>eudicotyledons</taxon>
        <taxon>Gunneridae</taxon>
        <taxon>Pentapetalae</taxon>
        <taxon>rosids</taxon>
        <taxon>fabids</taxon>
        <taxon>Fabales</taxon>
        <taxon>Fabaceae</taxon>
        <taxon>Papilionoideae</taxon>
        <taxon>50 kb inversion clade</taxon>
        <taxon>NPAAA clade</taxon>
        <taxon>Hologalegina</taxon>
        <taxon>IRL clade</taxon>
        <taxon>Trifolieae</taxon>
        <taxon>Medicago</taxon>
    </lineage>
</organism>
<evidence type="ECO:0000313" key="4">
    <source>
        <dbReference type="Proteomes" id="UP000002051"/>
    </source>
</evidence>
<dbReference type="PaxDb" id="3880-AES85014"/>
<dbReference type="EMBL" id="CM001222">
    <property type="protein sequence ID" value="KEH27158.1"/>
    <property type="molecule type" value="Genomic_DNA"/>
</dbReference>
<name>G8A0M6_MEDTR</name>
<dbReference type="AlphaFoldDB" id="G8A0M6"/>
<reference evidence="2" key="5">
    <citation type="journal article" date="2018" name="Nat. Plants">
        <title>Whole-genome landscape of Medicago truncatula symbiotic genes.</title>
        <authorList>
            <person name="Pecrix Y."/>
            <person name="Gamas P."/>
            <person name="Carrere S."/>
        </authorList>
    </citation>
    <scope>NUCLEOTIDE SEQUENCE</scope>
    <source>
        <tissue evidence="2">Leaves</tissue>
    </source>
</reference>
<dbReference type="Proteomes" id="UP000002051">
    <property type="component" value="Chromosome 6"/>
</dbReference>
<evidence type="ECO:0000313" key="1">
    <source>
        <dbReference type="EMBL" id="KEH27158.1"/>
    </source>
</evidence>
<dbReference type="OMA" id="FETTHEH"/>
<reference evidence="1 4" key="1">
    <citation type="journal article" date="2011" name="Nature">
        <title>The Medicago genome provides insight into the evolution of rhizobial symbioses.</title>
        <authorList>
            <person name="Young N.D."/>
            <person name="Debelle F."/>
            <person name="Oldroyd G.E."/>
            <person name="Geurts R."/>
            <person name="Cannon S.B."/>
            <person name="Udvardi M.K."/>
            <person name="Benedito V.A."/>
            <person name="Mayer K.F."/>
            <person name="Gouzy J."/>
            <person name="Schoof H."/>
            <person name="Van de Peer Y."/>
            <person name="Proost S."/>
            <person name="Cook D.R."/>
            <person name="Meyers B.C."/>
            <person name="Spannagl M."/>
            <person name="Cheung F."/>
            <person name="De Mita S."/>
            <person name="Krishnakumar V."/>
            <person name="Gundlach H."/>
            <person name="Zhou S."/>
            <person name="Mudge J."/>
            <person name="Bharti A.K."/>
            <person name="Murray J.D."/>
            <person name="Naoumkina M.A."/>
            <person name="Rosen B."/>
            <person name="Silverstein K.A."/>
            <person name="Tang H."/>
            <person name="Rombauts S."/>
            <person name="Zhao P.X."/>
            <person name="Zhou P."/>
            <person name="Barbe V."/>
            <person name="Bardou P."/>
            <person name="Bechner M."/>
            <person name="Bellec A."/>
            <person name="Berger A."/>
            <person name="Berges H."/>
            <person name="Bidwell S."/>
            <person name="Bisseling T."/>
            <person name="Choisne N."/>
            <person name="Couloux A."/>
            <person name="Denny R."/>
            <person name="Deshpande S."/>
            <person name="Dai X."/>
            <person name="Doyle J.J."/>
            <person name="Dudez A.M."/>
            <person name="Farmer A.D."/>
            <person name="Fouteau S."/>
            <person name="Franken C."/>
            <person name="Gibelin C."/>
            <person name="Gish J."/>
            <person name="Goldstein S."/>
            <person name="Gonzalez A.J."/>
            <person name="Green P.J."/>
            <person name="Hallab A."/>
            <person name="Hartog M."/>
            <person name="Hua A."/>
            <person name="Humphray S.J."/>
            <person name="Jeong D.H."/>
            <person name="Jing Y."/>
            <person name="Jocker A."/>
            <person name="Kenton S.M."/>
            <person name="Kim D.J."/>
            <person name="Klee K."/>
            <person name="Lai H."/>
            <person name="Lang C."/>
            <person name="Lin S."/>
            <person name="Macmil S.L."/>
            <person name="Magdelenat G."/>
            <person name="Matthews L."/>
            <person name="McCorrison J."/>
            <person name="Monaghan E.L."/>
            <person name="Mun J.H."/>
            <person name="Najar F.Z."/>
            <person name="Nicholson C."/>
            <person name="Noirot C."/>
            <person name="O'Bleness M."/>
            <person name="Paule C.R."/>
            <person name="Poulain J."/>
            <person name="Prion F."/>
            <person name="Qin B."/>
            <person name="Qu C."/>
            <person name="Retzel E.F."/>
            <person name="Riddle C."/>
            <person name="Sallet E."/>
            <person name="Samain S."/>
            <person name="Samson N."/>
            <person name="Sanders I."/>
            <person name="Saurat O."/>
            <person name="Scarpelli C."/>
            <person name="Schiex T."/>
            <person name="Segurens B."/>
            <person name="Severin A.J."/>
            <person name="Sherrier D.J."/>
            <person name="Shi R."/>
            <person name="Sims S."/>
            <person name="Singer S.R."/>
            <person name="Sinharoy S."/>
            <person name="Sterck L."/>
            <person name="Viollet A."/>
            <person name="Wang B.B."/>
            <person name="Wang K."/>
            <person name="Wang M."/>
            <person name="Wang X."/>
            <person name="Warfsmann J."/>
            <person name="Weissenbach J."/>
            <person name="White D.D."/>
            <person name="White J.D."/>
            <person name="Wiley G.B."/>
            <person name="Wincker P."/>
            <person name="Xing Y."/>
            <person name="Yang L."/>
            <person name="Yao Z."/>
            <person name="Ying F."/>
            <person name="Zhai J."/>
            <person name="Zhou L."/>
            <person name="Zuber A."/>
            <person name="Denarie J."/>
            <person name="Dixon R.A."/>
            <person name="May G.D."/>
            <person name="Schwartz D.C."/>
            <person name="Rogers J."/>
            <person name="Quetier F."/>
            <person name="Town C.D."/>
            <person name="Roe B.A."/>
        </authorList>
    </citation>
    <scope>NUCLEOTIDE SEQUENCE [LARGE SCALE GENOMIC DNA]</scope>
    <source>
        <strain evidence="1">A17</strain>
        <strain evidence="3 4">cv. Jemalong A17</strain>
    </source>
</reference>
<dbReference type="EMBL" id="PSQE01000006">
    <property type="protein sequence ID" value="RHN52952.1"/>
    <property type="molecule type" value="Genomic_DNA"/>
</dbReference>
<evidence type="ECO:0000313" key="3">
    <source>
        <dbReference type="EnsemblPlants" id="KEH27158"/>
    </source>
</evidence>
<dbReference type="Gramene" id="rna37694">
    <property type="protein sequence ID" value="RHN52952.1"/>
    <property type="gene ID" value="gene37694"/>
</dbReference>
<dbReference type="Proteomes" id="UP000265566">
    <property type="component" value="Chromosome 6"/>
</dbReference>
<dbReference type="EnsemblPlants" id="KEH27158">
    <property type="protein sequence ID" value="KEH27158"/>
    <property type="gene ID" value="MTR_6g488260"/>
</dbReference>
<reference evidence="1 4" key="2">
    <citation type="journal article" date="2014" name="BMC Genomics">
        <title>An improved genome release (version Mt4.0) for the model legume Medicago truncatula.</title>
        <authorList>
            <person name="Tang H."/>
            <person name="Krishnakumar V."/>
            <person name="Bidwell S."/>
            <person name="Rosen B."/>
            <person name="Chan A."/>
            <person name="Zhou S."/>
            <person name="Gentzbittel L."/>
            <person name="Childs K.L."/>
            <person name="Yandell M."/>
            <person name="Gundlach H."/>
            <person name="Mayer K.F."/>
            <person name="Schwartz D.C."/>
            <person name="Town C.D."/>
        </authorList>
    </citation>
    <scope>GENOME REANNOTATION</scope>
    <source>
        <strain evidence="1">A17</strain>
        <strain evidence="3 4">cv. Jemalong A17</strain>
    </source>
</reference>
<evidence type="ECO:0000313" key="5">
    <source>
        <dbReference type="Proteomes" id="UP000265566"/>
    </source>
</evidence>
<reference evidence="5" key="4">
    <citation type="journal article" date="2018" name="Nat. Plants">
        <title>Whole-genome landscape of Medicago truncatula symbiotic genes.</title>
        <authorList>
            <person name="Pecrix Y."/>
            <person name="Staton S.E."/>
            <person name="Sallet E."/>
            <person name="Lelandais-Briere C."/>
            <person name="Moreau S."/>
            <person name="Carrere S."/>
            <person name="Blein T."/>
            <person name="Jardinaud M.F."/>
            <person name="Latrasse D."/>
            <person name="Zouine M."/>
            <person name="Zahm M."/>
            <person name="Kreplak J."/>
            <person name="Mayjonade B."/>
            <person name="Satge C."/>
            <person name="Perez M."/>
            <person name="Cauet S."/>
            <person name="Marande W."/>
            <person name="Chantry-Darmon C."/>
            <person name="Lopez-Roques C."/>
            <person name="Bouchez O."/>
            <person name="Berard A."/>
            <person name="Debelle F."/>
            <person name="Munos S."/>
            <person name="Bendahmane A."/>
            <person name="Berges H."/>
            <person name="Niebel A."/>
            <person name="Buitink J."/>
            <person name="Frugier F."/>
            <person name="Benhamed M."/>
            <person name="Crespi M."/>
            <person name="Gouzy J."/>
            <person name="Gamas P."/>
        </authorList>
    </citation>
    <scope>NUCLEOTIDE SEQUENCE [LARGE SCALE GENOMIC DNA]</scope>
    <source>
        <strain evidence="5">cv. Jemalong A17</strain>
    </source>
</reference>
<gene>
    <name evidence="1" type="ordered locus">MTR_6g488260</name>
    <name evidence="2" type="ORF">MtrunA17_Chr6g0486181</name>
</gene>
<proteinExistence type="predicted"/>
<reference evidence="3" key="3">
    <citation type="submission" date="2015-04" db="UniProtKB">
        <authorList>
            <consortium name="EnsemblPlants"/>
        </authorList>
    </citation>
    <scope>IDENTIFICATION</scope>
    <source>
        <strain evidence="3">cv. Jemalong A17</strain>
    </source>
</reference>